<proteinExistence type="predicted"/>
<sequence length="108" mass="12452">MDYIIHQMQYAIDIGCDCITQLYKAQVTDGNEFFLSMDRGLPSGLCYLIQCAQDKGELRNNIFAVELAQEILIISRGILYHWCVCEGKSDIIYEAKHMISNYLKSYEI</sequence>
<evidence type="ECO:0008006" key="2">
    <source>
        <dbReference type="Google" id="ProtNLM"/>
    </source>
</evidence>
<organism evidence="1">
    <name type="scientific">bioreactor metagenome</name>
    <dbReference type="NCBI Taxonomy" id="1076179"/>
    <lineage>
        <taxon>unclassified sequences</taxon>
        <taxon>metagenomes</taxon>
        <taxon>ecological metagenomes</taxon>
    </lineage>
</organism>
<accession>A0A645D5Y1</accession>
<reference evidence="1" key="1">
    <citation type="submission" date="2019-08" db="EMBL/GenBank/DDBJ databases">
        <authorList>
            <person name="Kucharzyk K."/>
            <person name="Murdoch R.W."/>
            <person name="Higgins S."/>
            <person name="Loffler F."/>
        </authorList>
    </citation>
    <scope>NUCLEOTIDE SEQUENCE</scope>
</reference>
<dbReference type="AlphaFoldDB" id="A0A645D5Y1"/>
<evidence type="ECO:0000313" key="1">
    <source>
        <dbReference type="EMBL" id="MPM84651.1"/>
    </source>
</evidence>
<dbReference type="EMBL" id="VSSQ01033143">
    <property type="protein sequence ID" value="MPM84651.1"/>
    <property type="molecule type" value="Genomic_DNA"/>
</dbReference>
<protein>
    <recommendedName>
        <fullName evidence="2">Transcriptional regulator TetR C-terminal Firmicutes type domain-containing protein</fullName>
    </recommendedName>
</protein>
<gene>
    <name evidence="1" type="ORF">SDC9_131724</name>
</gene>
<dbReference type="InterPro" id="IPR036271">
    <property type="entry name" value="Tet_transcr_reg_TetR-rel_C_sf"/>
</dbReference>
<name>A0A645D5Y1_9ZZZZ</name>
<dbReference type="SUPFAM" id="SSF48498">
    <property type="entry name" value="Tetracyclin repressor-like, C-terminal domain"/>
    <property type="match status" value="1"/>
</dbReference>
<comment type="caution">
    <text evidence="1">The sequence shown here is derived from an EMBL/GenBank/DDBJ whole genome shotgun (WGS) entry which is preliminary data.</text>
</comment>